<proteinExistence type="predicted"/>
<name>M3C490_SPHMS</name>
<sequence>MTVADTIQHAAQSAKEAVGLGSAASAESKSARKKKAKAEAAATNGTSSSSTALPKPASQENSVAVENTTEQHEYLKELNKQIRNTNKKLQGTQKVDAILEANPGVSLDELVAQRKINQDQKEQAQKKPKLQAQLAELEERAEHYRAFDAKYQELFAKQREELTAEHERNTSKLREDLTLEGASSARAELRKKLLTFSQFLRAAAAKRAAEEETDTEESRAFEGALLLVYGGDEKAVDAAVNLIEGSQEPVPAIDGLPTRITYAHVKQAALAHAPFHNEEAWLEGVEEANANEETSGSDPTITHAGLTEIDAPTGTGTHTLPEPTAVQGTSGDGGNIAGERWDTNAAGTSAGAEKSGLDDSYEMVPRPNEEVDVPAAAPVQSQQQSTSWAEESHEAATGNKAGESWDTKAPGETNGSYGAEPAPADDGFSPVAGRRGGRGNTRARGDGEFRRGGRGGHYRGRGDGENRGRGRGGYRGRGGEGGGRARGPRGGAPALAASS</sequence>
<feature type="region of interest" description="Disordered" evidence="2">
    <location>
        <begin position="1"/>
        <end position="69"/>
    </location>
</feature>
<accession>M3C490</accession>
<gene>
    <name evidence="4" type="ORF">SEPMUDRAFT_130845</name>
</gene>
<dbReference type="OMA" id="EEAWVDD"/>
<dbReference type="STRING" id="692275.M3C490"/>
<feature type="region of interest" description="Disordered" evidence="2">
    <location>
        <begin position="312"/>
        <end position="364"/>
    </location>
</feature>
<feature type="region of interest" description="Disordered" evidence="2">
    <location>
        <begin position="377"/>
        <end position="499"/>
    </location>
</feature>
<reference evidence="4 5" key="1">
    <citation type="journal article" date="2012" name="PLoS Pathog.">
        <title>Diverse lifestyles and strategies of plant pathogenesis encoded in the genomes of eighteen Dothideomycetes fungi.</title>
        <authorList>
            <person name="Ohm R.A."/>
            <person name="Feau N."/>
            <person name="Henrissat B."/>
            <person name="Schoch C.L."/>
            <person name="Horwitz B.A."/>
            <person name="Barry K.W."/>
            <person name="Condon B.J."/>
            <person name="Copeland A.C."/>
            <person name="Dhillon B."/>
            <person name="Glaser F."/>
            <person name="Hesse C.N."/>
            <person name="Kosti I."/>
            <person name="LaButti K."/>
            <person name="Lindquist E.A."/>
            <person name="Lucas S."/>
            <person name="Salamov A.A."/>
            <person name="Bradshaw R.E."/>
            <person name="Ciuffetti L."/>
            <person name="Hamelin R.C."/>
            <person name="Kema G.H.J."/>
            <person name="Lawrence C."/>
            <person name="Scott J.A."/>
            <person name="Spatafora J.W."/>
            <person name="Turgeon B.G."/>
            <person name="de Wit P.J.G.M."/>
            <person name="Zhong S."/>
            <person name="Goodwin S.B."/>
            <person name="Grigoriev I.V."/>
        </authorList>
    </citation>
    <scope>NUCLEOTIDE SEQUENCE [LARGE SCALE GENOMIC DNA]</scope>
    <source>
        <strain evidence="4 5">SO2202</strain>
    </source>
</reference>
<dbReference type="EMBL" id="KB456261">
    <property type="protein sequence ID" value="EMF15086.1"/>
    <property type="molecule type" value="Genomic_DNA"/>
</dbReference>
<evidence type="ECO:0000259" key="3">
    <source>
        <dbReference type="Pfam" id="PF26434"/>
    </source>
</evidence>
<dbReference type="RefSeq" id="XP_016763207.1">
    <property type="nucleotide sequence ID" value="XM_016902381.1"/>
</dbReference>
<dbReference type="Proteomes" id="UP000016931">
    <property type="component" value="Unassembled WGS sequence"/>
</dbReference>
<dbReference type="GeneID" id="27899518"/>
<keyword evidence="5" id="KW-1185">Reference proteome</keyword>
<dbReference type="InterPro" id="IPR058602">
    <property type="entry name" value="YAG7_dimerisation_dom"/>
</dbReference>
<feature type="domain" description="YAG7-like dimerisation" evidence="3">
    <location>
        <begin position="187"/>
        <end position="270"/>
    </location>
</feature>
<dbReference type="eggNOG" id="ENOG502S59W">
    <property type="taxonomic scope" value="Eukaryota"/>
</dbReference>
<protein>
    <recommendedName>
        <fullName evidence="3">YAG7-like dimerisation domain-containing protein</fullName>
    </recommendedName>
</protein>
<evidence type="ECO:0000313" key="4">
    <source>
        <dbReference type="EMBL" id="EMF15086.1"/>
    </source>
</evidence>
<evidence type="ECO:0000313" key="5">
    <source>
        <dbReference type="Proteomes" id="UP000016931"/>
    </source>
</evidence>
<dbReference type="Pfam" id="PF26434">
    <property type="entry name" value="YAG7_C"/>
    <property type="match status" value="1"/>
</dbReference>
<dbReference type="AlphaFoldDB" id="M3C490"/>
<evidence type="ECO:0000256" key="1">
    <source>
        <dbReference type="SAM" id="Coils"/>
    </source>
</evidence>
<dbReference type="OrthoDB" id="5399559at2759"/>
<organism evidence="4 5">
    <name type="scientific">Sphaerulina musiva (strain SO2202)</name>
    <name type="common">Poplar stem canker fungus</name>
    <name type="synonym">Septoria musiva</name>
    <dbReference type="NCBI Taxonomy" id="692275"/>
    <lineage>
        <taxon>Eukaryota</taxon>
        <taxon>Fungi</taxon>
        <taxon>Dikarya</taxon>
        <taxon>Ascomycota</taxon>
        <taxon>Pezizomycotina</taxon>
        <taxon>Dothideomycetes</taxon>
        <taxon>Dothideomycetidae</taxon>
        <taxon>Mycosphaerellales</taxon>
        <taxon>Mycosphaerellaceae</taxon>
        <taxon>Sphaerulina</taxon>
    </lineage>
</organism>
<feature type="compositionally biased region" description="Low complexity" evidence="2">
    <location>
        <begin position="39"/>
        <end position="52"/>
    </location>
</feature>
<evidence type="ECO:0000256" key="2">
    <source>
        <dbReference type="SAM" id="MobiDB-lite"/>
    </source>
</evidence>
<feature type="compositionally biased region" description="Gly residues" evidence="2">
    <location>
        <begin position="475"/>
        <end position="490"/>
    </location>
</feature>
<dbReference type="HOGENOM" id="CLU_031644_0_0_1"/>
<feature type="compositionally biased region" description="Polar residues" evidence="2">
    <location>
        <begin position="58"/>
        <end position="68"/>
    </location>
</feature>
<feature type="coiled-coil region" evidence="1">
    <location>
        <begin position="75"/>
        <end position="147"/>
    </location>
</feature>
<keyword evidence="1" id="KW-0175">Coiled coil</keyword>